<dbReference type="GO" id="GO:0008270">
    <property type="term" value="F:zinc ion binding"/>
    <property type="evidence" value="ECO:0007669"/>
    <property type="project" value="UniProtKB-UniRule"/>
</dbReference>
<evidence type="ECO:0000256" key="7">
    <source>
        <dbReference type="PIRSR" id="PIRSR601765-1"/>
    </source>
</evidence>
<comment type="similarity">
    <text evidence="1 8">Belongs to the beta-class carbonic anhydrase family.</text>
</comment>
<dbReference type="Proteomes" id="UP000321523">
    <property type="component" value="Unassembled WGS sequence"/>
</dbReference>
<accession>A0A512DVL5</accession>
<sequence>MSVIDSLVAGFKAFRVTNFEQRPALYEALVNNGQQPEVLMIACSDSRVDPALLLNSQPGELFVVRNVANLVPPYAPDDNYHGTSAALEFAVRDLKVAHIVVLGHSRCGGMDVLRKASWGEKPDREFIAPWVSIAERACDCIGHEAITGPEGSRLVEQAGLKVSLENLMTFPWVRERVEAGNLTLHGWWFNLEKGELWGIGDSGEEPFIQLV</sequence>
<dbReference type="PROSITE" id="PS00704">
    <property type="entry name" value="PROK_CO2_ANHYDRASE_1"/>
    <property type="match status" value="1"/>
</dbReference>
<keyword evidence="5 8" id="KW-0456">Lyase</keyword>
<comment type="cofactor">
    <cofactor evidence="7">
        <name>Zn(2+)</name>
        <dbReference type="ChEBI" id="CHEBI:29105"/>
    </cofactor>
    <text evidence="7">Binds 1 zinc ion per subunit.</text>
</comment>
<name>A0A512DVL5_9PROT</name>
<proteinExistence type="inferred from homology"/>
<dbReference type="CDD" id="cd00884">
    <property type="entry name" value="beta_CA_cladeB"/>
    <property type="match status" value="1"/>
</dbReference>
<dbReference type="InterPro" id="IPR036874">
    <property type="entry name" value="Carbonic_anhydrase_sf"/>
</dbReference>
<dbReference type="EC" id="4.2.1.1" evidence="2 8"/>
<dbReference type="Gene3D" id="3.40.1050.10">
    <property type="entry name" value="Carbonic anhydrase"/>
    <property type="match status" value="1"/>
</dbReference>
<protein>
    <recommendedName>
        <fullName evidence="2 8">Carbonic anhydrase</fullName>
        <ecNumber evidence="2 8">4.2.1.1</ecNumber>
    </recommendedName>
    <alternativeName>
        <fullName evidence="8">Carbonate dehydratase</fullName>
    </alternativeName>
</protein>
<dbReference type="PROSITE" id="PS00705">
    <property type="entry name" value="PROK_CO2_ANHYDRASE_2"/>
    <property type="match status" value="1"/>
</dbReference>
<comment type="caution">
    <text evidence="9">The sequence shown here is derived from an EMBL/GenBank/DDBJ whole genome shotgun (WGS) entry which is preliminary data.</text>
</comment>
<evidence type="ECO:0000256" key="4">
    <source>
        <dbReference type="ARBA" id="ARBA00022833"/>
    </source>
</evidence>
<evidence type="ECO:0000256" key="6">
    <source>
        <dbReference type="ARBA" id="ARBA00048348"/>
    </source>
</evidence>
<evidence type="ECO:0000313" key="9">
    <source>
        <dbReference type="EMBL" id="GEO40508.1"/>
    </source>
</evidence>
<comment type="catalytic activity">
    <reaction evidence="6 8">
        <text>hydrogencarbonate + H(+) = CO2 + H2O</text>
        <dbReference type="Rhea" id="RHEA:10748"/>
        <dbReference type="ChEBI" id="CHEBI:15377"/>
        <dbReference type="ChEBI" id="CHEBI:15378"/>
        <dbReference type="ChEBI" id="CHEBI:16526"/>
        <dbReference type="ChEBI" id="CHEBI:17544"/>
        <dbReference type="EC" id="4.2.1.1"/>
    </reaction>
</comment>
<dbReference type="InterPro" id="IPR015892">
    <property type="entry name" value="Carbonic_anhydrase_CS"/>
</dbReference>
<keyword evidence="4 7" id="KW-0862">Zinc</keyword>
<dbReference type="OrthoDB" id="9797527at2"/>
<dbReference type="RefSeq" id="WP_044430476.1">
    <property type="nucleotide sequence ID" value="NZ_BJYZ01000022.1"/>
</dbReference>
<evidence type="ECO:0000256" key="8">
    <source>
        <dbReference type="RuleBase" id="RU003956"/>
    </source>
</evidence>
<comment type="function">
    <text evidence="8">Reversible hydration of carbon dioxide.</text>
</comment>
<evidence type="ECO:0000256" key="5">
    <source>
        <dbReference type="ARBA" id="ARBA00023239"/>
    </source>
</evidence>
<dbReference type="PANTHER" id="PTHR11002:SF76">
    <property type="entry name" value="CARBONIC ANHYDRASE"/>
    <property type="match status" value="1"/>
</dbReference>
<evidence type="ECO:0000256" key="3">
    <source>
        <dbReference type="ARBA" id="ARBA00022723"/>
    </source>
</evidence>
<evidence type="ECO:0000313" key="10">
    <source>
        <dbReference type="Proteomes" id="UP000321523"/>
    </source>
</evidence>
<dbReference type="AlphaFoldDB" id="A0A512DVL5"/>
<dbReference type="PANTHER" id="PTHR11002">
    <property type="entry name" value="CARBONIC ANHYDRASE"/>
    <property type="match status" value="1"/>
</dbReference>
<feature type="binding site" evidence="7">
    <location>
        <position position="43"/>
    </location>
    <ligand>
        <name>Zn(2+)</name>
        <dbReference type="ChEBI" id="CHEBI:29105"/>
    </ligand>
</feature>
<dbReference type="GO" id="GO:0004089">
    <property type="term" value="F:carbonate dehydratase activity"/>
    <property type="evidence" value="ECO:0007669"/>
    <property type="project" value="UniProtKB-UniRule"/>
</dbReference>
<reference evidence="9 10" key="1">
    <citation type="submission" date="2019-07" db="EMBL/GenBank/DDBJ databases">
        <title>Whole genome shotgun sequence of Skermanella aerolata NBRC 106429.</title>
        <authorList>
            <person name="Hosoyama A."/>
            <person name="Uohara A."/>
            <person name="Ohji S."/>
            <person name="Ichikawa N."/>
        </authorList>
    </citation>
    <scope>NUCLEOTIDE SEQUENCE [LARGE SCALE GENOMIC DNA]</scope>
    <source>
        <strain evidence="9 10">NBRC 106429</strain>
    </source>
</reference>
<feature type="binding site" evidence="7">
    <location>
        <position position="107"/>
    </location>
    <ligand>
        <name>Zn(2+)</name>
        <dbReference type="ChEBI" id="CHEBI:29105"/>
    </ligand>
</feature>
<dbReference type="SUPFAM" id="SSF53056">
    <property type="entry name" value="beta-carbonic anhydrase, cab"/>
    <property type="match status" value="1"/>
</dbReference>
<dbReference type="InterPro" id="IPR001765">
    <property type="entry name" value="Carbonic_anhydrase"/>
</dbReference>
<keyword evidence="10" id="KW-1185">Reference proteome</keyword>
<dbReference type="InterPro" id="IPR045066">
    <property type="entry name" value="Beta_CA_cladeB"/>
</dbReference>
<gene>
    <name evidence="9" type="primary">cynT_1</name>
    <name evidence="9" type="ORF">SAE02_46560</name>
</gene>
<dbReference type="GO" id="GO:0015976">
    <property type="term" value="P:carbon utilization"/>
    <property type="evidence" value="ECO:0007669"/>
    <property type="project" value="InterPro"/>
</dbReference>
<evidence type="ECO:0000256" key="2">
    <source>
        <dbReference type="ARBA" id="ARBA00012925"/>
    </source>
</evidence>
<keyword evidence="3 7" id="KW-0479">Metal-binding</keyword>
<dbReference type="Pfam" id="PF00484">
    <property type="entry name" value="Pro_CA"/>
    <property type="match status" value="1"/>
</dbReference>
<organism evidence="9 10">
    <name type="scientific">Skermanella aerolata</name>
    <dbReference type="NCBI Taxonomy" id="393310"/>
    <lineage>
        <taxon>Bacteria</taxon>
        <taxon>Pseudomonadati</taxon>
        <taxon>Pseudomonadota</taxon>
        <taxon>Alphaproteobacteria</taxon>
        <taxon>Rhodospirillales</taxon>
        <taxon>Azospirillaceae</taxon>
        <taxon>Skermanella</taxon>
    </lineage>
</organism>
<feature type="binding site" evidence="7">
    <location>
        <position position="45"/>
    </location>
    <ligand>
        <name>Zn(2+)</name>
        <dbReference type="ChEBI" id="CHEBI:29105"/>
    </ligand>
</feature>
<evidence type="ECO:0000256" key="1">
    <source>
        <dbReference type="ARBA" id="ARBA00006217"/>
    </source>
</evidence>
<dbReference type="SMART" id="SM00947">
    <property type="entry name" value="Pro_CA"/>
    <property type="match status" value="1"/>
</dbReference>
<dbReference type="EMBL" id="BJYZ01000022">
    <property type="protein sequence ID" value="GEO40508.1"/>
    <property type="molecule type" value="Genomic_DNA"/>
</dbReference>
<feature type="binding site" evidence="7">
    <location>
        <position position="104"/>
    </location>
    <ligand>
        <name>Zn(2+)</name>
        <dbReference type="ChEBI" id="CHEBI:29105"/>
    </ligand>
</feature>